<keyword evidence="9" id="KW-0106">Calcium</keyword>
<dbReference type="GO" id="GO:0034241">
    <property type="term" value="P:positive regulation of macrophage fusion"/>
    <property type="evidence" value="ECO:0007669"/>
    <property type="project" value="UniProtKB-ARBA"/>
</dbReference>
<reference evidence="16" key="2">
    <citation type="submission" date="2025-08" db="UniProtKB">
        <authorList>
            <consortium name="Ensembl"/>
        </authorList>
    </citation>
    <scope>IDENTIFICATION</scope>
</reference>
<dbReference type="GO" id="GO:0007166">
    <property type="term" value="P:cell surface receptor signaling pathway"/>
    <property type="evidence" value="ECO:0007669"/>
    <property type="project" value="UniProtKB-ARBA"/>
</dbReference>
<evidence type="ECO:0000256" key="11">
    <source>
        <dbReference type="ARBA" id="ARBA00022989"/>
    </source>
</evidence>
<comment type="subcellular location">
    <subcellularLocation>
        <location evidence="1">Cell membrane</location>
        <topology evidence="1">Single-pass type I membrane protein</topology>
    </subcellularLocation>
</comment>
<evidence type="ECO:0000256" key="12">
    <source>
        <dbReference type="ARBA" id="ARBA00023136"/>
    </source>
</evidence>
<dbReference type="GO" id="GO:0046872">
    <property type="term" value="F:metal ion binding"/>
    <property type="evidence" value="ECO:0007669"/>
    <property type="project" value="UniProtKB-KW"/>
</dbReference>
<name>A0A803TEE0_ANOCA</name>
<evidence type="ECO:0000256" key="1">
    <source>
        <dbReference type="ARBA" id="ARBA00004251"/>
    </source>
</evidence>
<comment type="similarity">
    <text evidence="2">Belongs to the TYROBP family.</text>
</comment>
<feature type="transmembrane region" description="Helical" evidence="15">
    <location>
        <begin position="16"/>
        <end position="38"/>
    </location>
</feature>
<dbReference type="Proteomes" id="UP000001646">
    <property type="component" value="Unplaced"/>
</dbReference>
<dbReference type="FunFam" id="1.10.287.770:FF:000004">
    <property type="entry name" value="TYRO protein tyrosine kinase-binding protein"/>
    <property type="match status" value="1"/>
</dbReference>
<evidence type="ECO:0000256" key="9">
    <source>
        <dbReference type="ARBA" id="ARBA00022837"/>
    </source>
</evidence>
<dbReference type="GO" id="GO:0002252">
    <property type="term" value="P:immune effector process"/>
    <property type="evidence" value="ECO:0007669"/>
    <property type="project" value="UniProtKB-ARBA"/>
</dbReference>
<dbReference type="GO" id="GO:0006955">
    <property type="term" value="P:immune response"/>
    <property type="evidence" value="ECO:0007669"/>
    <property type="project" value="UniProtKB-ARBA"/>
</dbReference>
<keyword evidence="5" id="KW-0597">Phosphoprotein</keyword>
<evidence type="ECO:0000256" key="7">
    <source>
        <dbReference type="ARBA" id="ARBA00022723"/>
    </source>
</evidence>
<dbReference type="GO" id="GO:0030889">
    <property type="term" value="P:negative regulation of B cell proliferation"/>
    <property type="evidence" value="ECO:0007669"/>
    <property type="project" value="UniProtKB-ARBA"/>
</dbReference>
<evidence type="ECO:0000256" key="4">
    <source>
        <dbReference type="ARBA" id="ARBA00022475"/>
    </source>
</evidence>
<dbReference type="GO" id="GO:0006952">
    <property type="term" value="P:defense response"/>
    <property type="evidence" value="ECO:0007669"/>
    <property type="project" value="UniProtKB-ARBA"/>
</dbReference>
<reference evidence="16" key="1">
    <citation type="submission" date="2009-12" db="EMBL/GenBank/DDBJ databases">
        <title>The Genome Sequence of Anolis carolinensis (Green Anole Lizard).</title>
        <authorList>
            <consortium name="The Genome Sequencing Platform"/>
            <person name="Di Palma F."/>
            <person name="Alfoldi J."/>
            <person name="Heiman D."/>
            <person name="Young S."/>
            <person name="Grabherr M."/>
            <person name="Johnson J."/>
            <person name="Lander E.S."/>
            <person name="Lindblad-Toh K."/>
        </authorList>
    </citation>
    <scope>NUCLEOTIDE SEQUENCE [LARGE SCALE GENOMIC DNA]</scope>
    <source>
        <strain evidence="16">JBL SC #1</strain>
    </source>
</reference>
<keyword evidence="17" id="KW-1185">Reference proteome</keyword>
<evidence type="ECO:0000256" key="15">
    <source>
        <dbReference type="SAM" id="Phobius"/>
    </source>
</evidence>
<dbReference type="Gene3D" id="1.10.287.770">
    <property type="entry name" value="YojJ-like"/>
    <property type="match status" value="1"/>
</dbReference>
<dbReference type="GO" id="GO:0002684">
    <property type="term" value="P:positive regulation of immune system process"/>
    <property type="evidence" value="ECO:0007669"/>
    <property type="project" value="UniProtKB-ARBA"/>
</dbReference>
<evidence type="ECO:0000256" key="6">
    <source>
        <dbReference type="ARBA" id="ARBA00022692"/>
    </source>
</evidence>
<keyword evidence="8" id="KW-0732">Signal</keyword>
<dbReference type="AlphaFoldDB" id="A0A803TEE0"/>
<dbReference type="GO" id="GO:0002274">
    <property type="term" value="P:myeloid leukocyte activation"/>
    <property type="evidence" value="ECO:0007669"/>
    <property type="project" value="UniProtKB-ARBA"/>
</dbReference>
<dbReference type="InParanoid" id="A0A803TEE0"/>
<keyword evidence="6 15" id="KW-0812">Transmembrane</keyword>
<evidence type="ECO:0000256" key="3">
    <source>
        <dbReference type="ARBA" id="ARBA00022356"/>
    </source>
</evidence>
<protein>
    <recommendedName>
        <fullName evidence="3">TYRO protein tyrosine kinase-binding protein</fullName>
    </recommendedName>
    <alternativeName>
        <fullName evidence="14">DNAX-activation protein 12</fullName>
    </alternativeName>
</protein>
<dbReference type="GeneTree" id="ENSGT00960000192846"/>
<reference evidence="16" key="3">
    <citation type="submission" date="2025-09" db="UniProtKB">
        <authorList>
            <consortium name="Ensembl"/>
        </authorList>
    </citation>
    <scope>IDENTIFICATION</scope>
</reference>
<evidence type="ECO:0000256" key="8">
    <source>
        <dbReference type="ARBA" id="ARBA00022729"/>
    </source>
</evidence>
<evidence type="ECO:0000256" key="10">
    <source>
        <dbReference type="ARBA" id="ARBA00022859"/>
    </source>
</evidence>
<dbReference type="GO" id="GO:0009986">
    <property type="term" value="C:cell surface"/>
    <property type="evidence" value="ECO:0007669"/>
    <property type="project" value="UniProtKB-ARBA"/>
</dbReference>
<keyword evidence="11 15" id="KW-1133">Transmembrane helix</keyword>
<evidence type="ECO:0000256" key="2">
    <source>
        <dbReference type="ARBA" id="ARBA00009791"/>
    </source>
</evidence>
<keyword evidence="13" id="KW-1015">Disulfide bond</keyword>
<dbReference type="GO" id="GO:0005102">
    <property type="term" value="F:signaling receptor binding"/>
    <property type="evidence" value="ECO:0007669"/>
    <property type="project" value="UniProtKB-ARBA"/>
</dbReference>
<dbReference type="PANTHER" id="PTHR17554">
    <property type="entry name" value="TYRO PROTEIN TYROSINE KINASE-BINDING PROTEIN"/>
    <property type="match status" value="1"/>
</dbReference>
<keyword evidence="4" id="KW-1003">Cell membrane</keyword>
<keyword evidence="12 15" id="KW-0472">Membrane</keyword>
<dbReference type="GO" id="GO:0001818">
    <property type="term" value="P:negative regulation of cytokine production"/>
    <property type="evidence" value="ECO:0007669"/>
    <property type="project" value="UniProtKB-ARBA"/>
</dbReference>
<keyword evidence="7" id="KW-0479">Metal-binding</keyword>
<evidence type="ECO:0000256" key="5">
    <source>
        <dbReference type="ARBA" id="ARBA00022553"/>
    </source>
</evidence>
<proteinExistence type="inferred from homology"/>
<evidence type="ECO:0000313" key="17">
    <source>
        <dbReference type="Proteomes" id="UP000001646"/>
    </source>
</evidence>
<dbReference type="InterPro" id="IPR026200">
    <property type="entry name" value="Tyrobp"/>
</dbReference>
<evidence type="ECO:0000256" key="13">
    <source>
        <dbReference type="ARBA" id="ARBA00023157"/>
    </source>
</evidence>
<dbReference type="GO" id="GO:0030316">
    <property type="term" value="P:osteoclast differentiation"/>
    <property type="evidence" value="ECO:0007669"/>
    <property type="project" value="UniProtKB-ARBA"/>
</dbReference>
<evidence type="ECO:0000313" key="16">
    <source>
        <dbReference type="Ensembl" id="ENSACAP00000033580.1"/>
    </source>
</evidence>
<dbReference type="Ensembl" id="ENSACAT00000057592.1">
    <property type="protein sequence ID" value="ENSACAP00000033580.1"/>
    <property type="gene ID" value="ENSACAG00000035263.1"/>
</dbReference>
<keyword evidence="10" id="KW-0391">Immunity</keyword>
<dbReference type="GO" id="GO:0005886">
    <property type="term" value="C:plasma membrane"/>
    <property type="evidence" value="ECO:0007669"/>
    <property type="project" value="UniProtKB-SubCell"/>
</dbReference>
<accession>A0A803TEE0</accession>
<evidence type="ECO:0000256" key="14">
    <source>
        <dbReference type="ARBA" id="ARBA00031252"/>
    </source>
</evidence>
<organism evidence="16 17">
    <name type="scientific">Anolis carolinensis</name>
    <name type="common">Green anole</name>
    <name type="synonym">American chameleon</name>
    <dbReference type="NCBI Taxonomy" id="28377"/>
    <lineage>
        <taxon>Eukaryota</taxon>
        <taxon>Metazoa</taxon>
        <taxon>Chordata</taxon>
        <taxon>Craniata</taxon>
        <taxon>Vertebrata</taxon>
        <taxon>Euteleostomi</taxon>
        <taxon>Lepidosauria</taxon>
        <taxon>Squamata</taxon>
        <taxon>Bifurcata</taxon>
        <taxon>Unidentata</taxon>
        <taxon>Episquamata</taxon>
        <taxon>Toxicofera</taxon>
        <taxon>Iguania</taxon>
        <taxon>Dactyloidae</taxon>
        <taxon>Anolis</taxon>
    </lineage>
</organism>
<dbReference type="PANTHER" id="PTHR17554:SF2">
    <property type="entry name" value="TYRO PROTEIN TYROSINE KINASE-BINDING PROTEIN"/>
    <property type="match status" value="1"/>
</dbReference>
<sequence length="61" mass="6421">MPQSLNCGDCYHLSPGAIAGVVLGDLLLTMLIALAVYYPSRALVKAYSTDLNIQRAPGLGN</sequence>